<keyword evidence="2" id="KW-1185">Reference proteome</keyword>
<evidence type="ECO:0000313" key="1">
    <source>
        <dbReference type="EMBL" id="MFC5550166.1"/>
    </source>
</evidence>
<dbReference type="Proteomes" id="UP001596086">
    <property type="component" value="Unassembled WGS sequence"/>
</dbReference>
<accession>A0ABW0RZL5</accession>
<organism evidence="1 2">
    <name type="scientific">Massilia aerilata</name>
    <dbReference type="NCBI Taxonomy" id="453817"/>
    <lineage>
        <taxon>Bacteria</taxon>
        <taxon>Pseudomonadati</taxon>
        <taxon>Pseudomonadota</taxon>
        <taxon>Betaproteobacteria</taxon>
        <taxon>Burkholderiales</taxon>
        <taxon>Oxalobacteraceae</taxon>
        <taxon>Telluria group</taxon>
        <taxon>Massilia</taxon>
    </lineage>
</organism>
<gene>
    <name evidence="1" type="ORF">ACFPO9_16755</name>
</gene>
<name>A0ABW0RZL5_9BURK</name>
<sequence length="60" mass="5920">MRELTPNEIDMVSAGPSAAAPLALASPCNGVAGLPAPAIPSLYPAIGGLLLLNPPIESAK</sequence>
<protein>
    <submittedName>
        <fullName evidence="1">Uncharacterized protein</fullName>
    </submittedName>
</protein>
<comment type="caution">
    <text evidence="1">The sequence shown here is derived from an EMBL/GenBank/DDBJ whole genome shotgun (WGS) entry which is preliminary data.</text>
</comment>
<reference evidence="2" key="1">
    <citation type="journal article" date="2019" name="Int. J. Syst. Evol. Microbiol.">
        <title>The Global Catalogue of Microorganisms (GCM) 10K type strain sequencing project: providing services to taxonomists for standard genome sequencing and annotation.</title>
        <authorList>
            <consortium name="The Broad Institute Genomics Platform"/>
            <consortium name="The Broad Institute Genome Sequencing Center for Infectious Disease"/>
            <person name="Wu L."/>
            <person name="Ma J."/>
        </authorList>
    </citation>
    <scope>NUCLEOTIDE SEQUENCE [LARGE SCALE GENOMIC DNA]</scope>
    <source>
        <strain evidence="2">CGMCC 4.5798</strain>
    </source>
</reference>
<dbReference type="EMBL" id="JBHSMZ010000014">
    <property type="protein sequence ID" value="MFC5550166.1"/>
    <property type="molecule type" value="Genomic_DNA"/>
</dbReference>
<dbReference type="RefSeq" id="WP_379772348.1">
    <property type="nucleotide sequence ID" value="NZ_JBHSMZ010000014.1"/>
</dbReference>
<proteinExistence type="predicted"/>
<evidence type="ECO:0000313" key="2">
    <source>
        <dbReference type="Proteomes" id="UP001596086"/>
    </source>
</evidence>